<evidence type="ECO:0000313" key="2">
    <source>
        <dbReference type="Proteomes" id="UP000712600"/>
    </source>
</evidence>
<comment type="caution">
    <text evidence="1">The sequence shown here is derived from an EMBL/GenBank/DDBJ whole genome shotgun (WGS) entry which is preliminary data.</text>
</comment>
<evidence type="ECO:0000313" key="1">
    <source>
        <dbReference type="EMBL" id="KAF3571793.1"/>
    </source>
</evidence>
<dbReference type="EMBL" id="QGKX02000095">
    <property type="protein sequence ID" value="KAF3571793.1"/>
    <property type="molecule type" value="Genomic_DNA"/>
</dbReference>
<organism evidence="1 2">
    <name type="scientific">Brassica cretica</name>
    <name type="common">Mustard</name>
    <dbReference type="NCBI Taxonomy" id="69181"/>
    <lineage>
        <taxon>Eukaryota</taxon>
        <taxon>Viridiplantae</taxon>
        <taxon>Streptophyta</taxon>
        <taxon>Embryophyta</taxon>
        <taxon>Tracheophyta</taxon>
        <taxon>Spermatophyta</taxon>
        <taxon>Magnoliopsida</taxon>
        <taxon>eudicotyledons</taxon>
        <taxon>Gunneridae</taxon>
        <taxon>Pentapetalae</taxon>
        <taxon>rosids</taxon>
        <taxon>malvids</taxon>
        <taxon>Brassicales</taxon>
        <taxon>Brassicaceae</taxon>
        <taxon>Brassiceae</taxon>
        <taxon>Brassica</taxon>
    </lineage>
</organism>
<reference evidence="1" key="1">
    <citation type="submission" date="2019-12" db="EMBL/GenBank/DDBJ databases">
        <title>Genome sequencing and annotation of Brassica cretica.</title>
        <authorList>
            <person name="Studholme D.J."/>
            <person name="Sarris P."/>
        </authorList>
    </citation>
    <scope>NUCLEOTIDE SEQUENCE</scope>
    <source>
        <strain evidence="1">PFS-109/04</strain>
        <tissue evidence="1">Leaf</tissue>
    </source>
</reference>
<sequence length="60" mass="6419">MLGVNDPANFAFPQQAEESGYLLLAAVILTKKGANCSGGNTRADVCVIILENFVIKCIYL</sequence>
<gene>
    <name evidence="1" type="ORF">F2Q69_00058733</name>
</gene>
<name>A0A8S9RFY3_BRACR</name>
<proteinExistence type="predicted"/>
<accession>A0A8S9RFY3</accession>
<dbReference type="AlphaFoldDB" id="A0A8S9RFY3"/>
<protein>
    <submittedName>
        <fullName evidence="1">Uncharacterized protein</fullName>
    </submittedName>
</protein>
<dbReference type="Proteomes" id="UP000712600">
    <property type="component" value="Unassembled WGS sequence"/>
</dbReference>